<dbReference type="InterPro" id="IPR001810">
    <property type="entry name" value="F-box_dom"/>
</dbReference>
<protein>
    <recommendedName>
        <fullName evidence="1">F-box domain-containing protein</fullName>
    </recommendedName>
</protein>
<evidence type="ECO:0000313" key="3">
    <source>
        <dbReference type="Proteomes" id="UP000663860"/>
    </source>
</evidence>
<accession>A0A813QJF1</accession>
<reference evidence="2" key="1">
    <citation type="submission" date="2021-02" db="EMBL/GenBank/DDBJ databases">
        <authorList>
            <person name="Nowell W R."/>
        </authorList>
    </citation>
    <scope>NUCLEOTIDE SEQUENCE</scope>
</reference>
<organism evidence="2 3">
    <name type="scientific">Adineta steineri</name>
    <dbReference type="NCBI Taxonomy" id="433720"/>
    <lineage>
        <taxon>Eukaryota</taxon>
        <taxon>Metazoa</taxon>
        <taxon>Spiralia</taxon>
        <taxon>Gnathifera</taxon>
        <taxon>Rotifera</taxon>
        <taxon>Eurotatoria</taxon>
        <taxon>Bdelloidea</taxon>
        <taxon>Adinetida</taxon>
        <taxon>Adinetidae</taxon>
        <taxon>Adineta</taxon>
    </lineage>
</organism>
<dbReference type="AlphaFoldDB" id="A0A813QJF1"/>
<dbReference type="EMBL" id="CAJNOE010000030">
    <property type="protein sequence ID" value="CAF0769005.1"/>
    <property type="molecule type" value="Genomic_DNA"/>
</dbReference>
<dbReference type="PROSITE" id="PS50181">
    <property type="entry name" value="FBOX"/>
    <property type="match status" value="1"/>
</dbReference>
<sequence length="732" mass="85210">MNQPHIHLLDLPDEMLLTIFKKLHNTSVLYSFLDIGNNRLDTLLRDQTLTNNIDLTSIDDITILHRALFCVLPRIHHNVRDLTFETSSINRVFRAGNYPKLTHLKIKDPSITKNDGLFLSDLQSNIFSSSTLTELYIYVHNFNDCLCLLDGRLSQLKSFTVRVYDVDAPSSITHNQNNLLKFKYFSLICYNDICIYDNRIIPLLHRMPNLQQLLLCLTIRNRNGLIDGTNLQNEILIYMPLLNNFACDIRTRNLNNGSLPTLSNDDIQQTLSNIKYGPMMGSIRYFSTNSYLCHIFTLPFVFDRLQCLTNHFPNAIFDRVCYLSINDVLPFEHEFFIRLSHAFPSLKHLTVINTTAQQNNNQSYSLIEFKNLNYLNVMPADISYLAQFLLNTRTNLPSLAELHVKYKHLKTVTEDFTRDATRFNCTKMKRLYTEGTSSFTVRVYDVDAPSSITHNQNNLLKLKYFSLICYNDICIYDNRIIPLLHRMPNLEHLLLCLTIRNHNGLIDGTHLQNEILIYMPFLNNFACDIRTRNLNNGSLPTLSNDDIQQTLSNIRYGPMIGSIRYFSTNSYLCHIFTLPFAFDRLQCLTNNFPNAIFDRVCYLSIHDVLPFEHEFFIRLSQAFPSLKHLTVINTTTQQNNNQSYSLIQFKTLNYLNVMPADISYLAQFLLNTRTNLPSLAELHVKYKHLKTVTEDFTRDATRFNCTKIKRLYTEGTSVHSNDYFRYFPLIYN</sequence>
<evidence type="ECO:0000259" key="1">
    <source>
        <dbReference type="PROSITE" id="PS50181"/>
    </source>
</evidence>
<dbReference type="Proteomes" id="UP000663860">
    <property type="component" value="Unassembled WGS sequence"/>
</dbReference>
<comment type="caution">
    <text evidence="2">The sequence shown here is derived from an EMBL/GenBank/DDBJ whole genome shotgun (WGS) entry which is preliminary data.</text>
</comment>
<proteinExistence type="predicted"/>
<feature type="domain" description="F-box" evidence="1">
    <location>
        <begin position="5"/>
        <end position="53"/>
    </location>
</feature>
<evidence type="ECO:0000313" key="2">
    <source>
        <dbReference type="EMBL" id="CAF0769005.1"/>
    </source>
</evidence>
<gene>
    <name evidence="2" type="ORF">IZO911_LOCUS5167</name>
</gene>
<name>A0A813QJF1_9BILA</name>